<evidence type="ECO:0000313" key="4">
    <source>
        <dbReference type="EMBL" id="OQR77186.1"/>
    </source>
</evidence>
<feature type="compositionally biased region" description="Polar residues" evidence="3">
    <location>
        <begin position="151"/>
        <end position="162"/>
    </location>
</feature>
<dbReference type="STRING" id="418985.A0A1V9XUJ9"/>
<proteinExistence type="inferred from homology"/>
<dbReference type="SUPFAM" id="SSF50729">
    <property type="entry name" value="PH domain-like"/>
    <property type="match status" value="1"/>
</dbReference>
<accession>A0A1V9XUJ9</accession>
<reference evidence="4 5" key="1">
    <citation type="journal article" date="2017" name="Gigascience">
        <title>Draft genome of the honey bee ectoparasitic mite, Tropilaelaps mercedesae, is shaped by the parasitic life history.</title>
        <authorList>
            <person name="Dong X."/>
            <person name="Armstrong S.D."/>
            <person name="Xia D."/>
            <person name="Makepeace B.L."/>
            <person name="Darby A.C."/>
            <person name="Kadowaki T."/>
        </authorList>
    </citation>
    <scope>NUCLEOTIDE SEQUENCE [LARGE SCALE GENOMIC DNA]</scope>
    <source>
        <strain evidence="4">Wuxi-XJTLU</strain>
    </source>
</reference>
<sequence>MLNDSNSTTSNSGSNGTLHLQQLELLCAGSLDNGEGPDDHDYDTADEADHYDYYIGDPIKELEVIPEEDLEEQYYEEPQRRKIQPLRTSSLHHPHLLMRTPSPRLGSPRHIESDSNSESSETNSVNTVVTEIRKQFSRQQQPPLNGHEAANHQSNNDANNGLSGRHADQHQRLLEERAEKVRSAVEKLIRDHQPKISHSTNLLNLIKNFENIAKNNEKVLEKIRHRSVPPPRRKIVSSTSYISQEPEHEQERSPAVTLLNPVTVSMLSHQLQRESLEHRSESPLLSYGVTAPRKSAATFARESILEQSTDEVMKPLTVKRLEMPSDDRLVNSAAKNPSEKSFKVKDFSASLKDQLERMTLGKNGQDQMDQISRLEERFNGSLKTMMNGDETVVGAQALVDNFDDPLESLANSKVKSLSSTNLCGSEALVPLLRDMYALQDISERPMPPEMKGYALIVLNSKFREKYLQLRDGRLNVFEGEFTQRPLQKIDLTGKCVLQLLDDRSIGLDFSFPVSPLSATVLQLSSTKERDEWYHHLLAHADISLNFVIPSARPLSSHKRCLVIDLGSCSVRAGILMDQATLPQVYFPSFLAIDKTSKKAYFGEEALNENIRRNCRVLFPLAPVDKVTKLTMDTSCLIHIVNKILKDLRLNRPQLTEYNVQVILPQTYSLSTQAAIAKFFLEDLGVKGLNITHQAICALYAYNTTSGIVVDIGNRLDILPIADGYVVDSGVSRLLNGDQKIIHNLAHELAQKRVSLFNPLDVYLLRHVFQELCYVAPDYESEMSRFISNPSSFSKSVRLSGLTLLTGADPVIELDQARFLVAEGLFQPQMWGLDCQGLSKLIAKAIMQNSIDMRRPMARSIYLSGGITLLSGLRERIVADVSRLVPSALKVEVHASPYRLHMAYIGACTMASTGAFDRQCVTYSQWRNSPDDCYKLWHVS</sequence>
<evidence type="ECO:0000256" key="3">
    <source>
        <dbReference type="SAM" id="MobiDB-lite"/>
    </source>
</evidence>
<dbReference type="InterPro" id="IPR004000">
    <property type="entry name" value="Actin"/>
</dbReference>
<dbReference type="OrthoDB" id="337660at2759"/>
<protein>
    <recommendedName>
        <fullName evidence="6">Actin</fullName>
    </recommendedName>
</protein>
<evidence type="ECO:0000313" key="5">
    <source>
        <dbReference type="Proteomes" id="UP000192247"/>
    </source>
</evidence>
<dbReference type="SMART" id="SM00268">
    <property type="entry name" value="ACTIN"/>
    <property type="match status" value="1"/>
</dbReference>
<dbReference type="Gene3D" id="2.30.29.30">
    <property type="entry name" value="Pleckstrin-homology domain (PH domain)/Phosphotyrosine-binding domain (PTB)"/>
    <property type="match status" value="1"/>
</dbReference>
<dbReference type="Gene3D" id="3.90.640.10">
    <property type="entry name" value="Actin, Chain A, domain 4"/>
    <property type="match status" value="1"/>
</dbReference>
<feature type="region of interest" description="Disordered" evidence="3">
    <location>
        <begin position="74"/>
        <end position="169"/>
    </location>
</feature>
<evidence type="ECO:0000256" key="2">
    <source>
        <dbReference type="SAM" id="Coils"/>
    </source>
</evidence>
<dbReference type="SUPFAM" id="SSF53067">
    <property type="entry name" value="Actin-like ATPase domain"/>
    <property type="match status" value="2"/>
</dbReference>
<feature type="region of interest" description="Disordered" evidence="3">
    <location>
        <begin position="230"/>
        <end position="254"/>
    </location>
</feature>
<dbReference type="Pfam" id="PF00022">
    <property type="entry name" value="Actin"/>
    <property type="match status" value="1"/>
</dbReference>
<dbReference type="PANTHER" id="PTHR11937">
    <property type="entry name" value="ACTIN"/>
    <property type="match status" value="1"/>
</dbReference>
<organism evidence="4 5">
    <name type="scientific">Tropilaelaps mercedesae</name>
    <dbReference type="NCBI Taxonomy" id="418985"/>
    <lineage>
        <taxon>Eukaryota</taxon>
        <taxon>Metazoa</taxon>
        <taxon>Ecdysozoa</taxon>
        <taxon>Arthropoda</taxon>
        <taxon>Chelicerata</taxon>
        <taxon>Arachnida</taxon>
        <taxon>Acari</taxon>
        <taxon>Parasitiformes</taxon>
        <taxon>Mesostigmata</taxon>
        <taxon>Gamasina</taxon>
        <taxon>Dermanyssoidea</taxon>
        <taxon>Laelapidae</taxon>
        <taxon>Tropilaelaps</taxon>
    </lineage>
</organism>
<keyword evidence="2" id="KW-0175">Coiled coil</keyword>
<dbReference type="AlphaFoldDB" id="A0A1V9XUJ9"/>
<comment type="caution">
    <text evidence="4">The sequence shown here is derived from an EMBL/GenBank/DDBJ whole genome shotgun (WGS) entry which is preliminary data.</text>
</comment>
<dbReference type="InParanoid" id="A0A1V9XUJ9"/>
<evidence type="ECO:0000256" key="1">
    <source>
        <dbReference type="RuleBase" id="RU000487"/>
    </source>
</evidence>
<dbReference type="EMBL" id="MNPL01003856">
    <property type="protein sequence ID" value="OQR77186.1"/>
    <property type="molecule type" value="Genomic_DNA"/>
</dbReference>
<gene>
    <name evidence="4" type="ORF">BIW11_07277</name>
</gene>
<feature type="compositionally biased region" description="Low complexity" evidence="3">
    <location>
        <begin position="116"/>
        <end position="130"/>
    </location>
</feature>
<dbReference type="InterPro" id="IPR011993">
    <property type="entry name" value="PH-like_dom_sf"/>
</dbReference>
<evidence type="ECO:0008006" key="6">
    <source>
        <dbReference type="Google" id="ProtNLM"/>
    </source>
</evidence>
<dbReference type="InterPro" id="IPR043129">
    <property type="entry name" value="ATPase_NBD"/>
</dbReference>
<dbReference type="Proteomes" id="UP000192247">
    <property type="component" value="Unassembled WGS sequence"/>
</dbReference>
<keyword evidence="5" id="KW-1185">Reference proteome</keyword>
<name>A0A1V9XUJ9_9ACAR</name>
<comment type="similarity">
    <text evidence="1">Belongs to the actin family.</text>
</comment>
<dbReference type="Gene3D" id="3.30.420.40">
    <property type="match status" value="2"/>
</dbReference>
<feature type="coiled-coil region" evidence="2">
    <location>
        <begin position="171"/>
        <end position="226"/>
    </location>
</feature>
<dbReference type="CDD" id="cd00821">
    <property type="entry name" value="PH"/>
    <property type="match status" value="1"/>
</dbReference>